<evidence type="ECO:0000313" key="2">
    <source>
        <dbReference type="Proteomes" id="UP000289152"/>
    </source>
</evidence>
<sequence>MIIYDPLALHEEGSILYRAQPSRKDDGSTLAFGLLVEAETSSAWIALVDPNHNASERIKEWAKCDTIRKITRRSVYAMYADEHPFFKKAKELLDAQWSQVPDEIHFYMQSGEDNSHKRTRAATELLDHITLTVVHQLSNWLQLTLNASRVGDEEDIQVMPISFENVDYLYLNYQKEVSYSLMRVRDPPSTPLSIGDVADYSIENGANDVFVFTEEEDRWAYTYFGLSIPHYSYPDPESV</sequence>
<comment type="caution">
    <text evidence="1">The sequence shown here is derived from an EMBL/GenBank/DDBJ whole genome shotgun (WGS) entry which is preliminary data.</text>
</comment>
<accession>A0A4Q1BHE3</accession>
<dbReference type="Proteomes" id="UP000289152">
    <property type="component" value="Unassembled WGS sequence"/>
</dbReference>
<organism evidence="1 2">
    <name type="scientific">Tremella mesenterica</name>
    <name type="common">Jelly fungus</name>
    <dbReference type="NCBI Taxonomy" id="5217"/>
    <lineage>
        <taxon>Eukaryota</taxon>
        <taxon>Fungi</taxon>
        <taxon>Dikarya</taxon>
        <taxon>Basidiomycota</taxon>
        <taxon>Agaricomycotina</taxon>
        <taxon>Tremellomycetes</taxon>
        <taxon>Tremellales</taxon>
        <taxon>Tremellaceae</taxon>
        <taxon>Tremella</taxon>
    </lineage>
</organism>
<proteinExistence type="predicted"/>
<dbReference type="EMBL" id="SDIL01000079">
    <property type="protein sequence ID" value="RXK37025.1"/>
    <property type="molecule type" value="Genomic_DNA"/>
</dbReference>
<keyword evidence="2" id="KW-1185">Reference proteome</keyword>
<dbReference type="AlphaFoldDB" id="A0A4Q1BHE3"/>
<protein>
    <submittedName>
        <fullName evidence="1">Uncharacterized protein</fullName>
    </submittedName>
</protein>
<reference evidence="1 2" key="1">
    <citation type="submission" date="2016-06" db="EMBL/GenBank/DDBJ databases">
        <title>Evolution of pathogenesis and genome organization in the Tremellales.</title>
        <authorList>
            <person name="Cuomo C."/>
            <person name="Litvintseva A."/>
            <person name="Heitman J."/>
            <person name="Chen Y."/>
            <person name="Sun S."/>
            <person name="Springer D."/>
            <person name="Dromer F."/>
            <person name="Young S."/>
            <person name="Zeng Q."/>
            <person name="Chapman S."/>
            <person name="Gujja S."/>
            <person name="Saif S."/>
            <person name="Birren B."/>
        </authorList>
    </citation>
    <scope>NUCLEOTIDE SEQUENCE [LARGE SCALE GENOMIC DNA]</scope>
    <source>
        <strain evidence="1 2">ATCC 28783</strain>
    </source>
</reference>
<name>A0A4Q1BHE3_TREME</name>
<evidence type="ECO:0000313" key="1">
    <source>
        <dbReference type="EMBL" id="RXK37025.1"/>
    </source>
</evidence>
<dbReference type="InParanoid" id="A0A4Q1BHE3"/>
<gene>
    <name evidence="1" type="ORF">M231_05684</name>
</gene>